<dbReference type="Proteomes" id="UP001150581">
    <property type="component" value="Unassembled WGS sequence"/>
</dbReference>
<proteinExistence type="predicted"/>
<dbReference type="EMBL" id="JANBPG010000602">
    <property type="protein sequence ID" value="KAJ1895145.1"/>
    <property type="molecule type" value="Genomic_DNA"/>
</dbReference>
<keyword evidence="2" id="KW-1185">Reference proteome</keyword>
<comment type="caution">
    <text evidence="1">The sequence shown here is derived from an EMBL/GenBank/DDBJ whole genome shotgun (WGS) entry which is preliminary data.</text>
</comment>
<gene>
    <name evidence="1" type="ORF">LPJ66_004764</name>
</gene>
<organism evidence="1 2">
    <name type="scientific">Kickxella alabastrina</name>
    <dbReference type="NCBI Taxonomy" id="61397"/>
    <lineage>
        <taxon>Eukaryota</taxon>
        <taxon>Fungi</taxon>
        <taxon>Fungi incertae sedis</taxon>
        <taxon>Zoopagomycota</taxon>
        <taxon>Kickxellomycotina</taxon>
        <taxon>Kickxellomycetes</taxon>
        <taxon>Kickxellales</taxon>
        <taxon>Kickxellaceae</taxon>
        <taxon>Kickxella</taxon>
    </lineage>
</organism>
<sequence>MIIDTADPNNVVSAFGLAWPEALRIHGSVIRLAFPSVLFMTGYGVGIAFLIREYPGLAINISALSLVSLVLSLLLVFRTNSAYDRYWEGRKTWQDLKVNSRNLIRSYWVCVMEKSIEDSVVKRQAMKNVAAFIISIKHYLRGEDGLEHADYDGLLSPDFRLHFSTRSAAYNYGAIPASGSNSPEMVVGHGQLYHTQETTEGWQRTGDIPLPSQILYELQKFTEHIQDNHLVHLQFYANLLGGLNTLGNMLGNCERIVSTPIPLAYRIHLHHALYLYLLILPWALGSMGLAKTIILQFVISFMMIGIDCISREIQNPFGYDANDLPLDAYCEAVLIELSYALHHRAPKALATTEDTIASTVANAKDAGDSGDTV</sequence>
<evidence type="ECO:0000313" key="2">
    <source>
        <dbReference type="Proteomes" id="UP001150581"/>
    </source>
</evidence>
<protein>
    <submittedName>
        <fullName evidence="1">Uncharacterized protein</fullName>
    </submittedName>
</protein>
<name>A0ACC1IHS9_9FUNG</name>
<evidence type="ECO:0000313" key="1">
    <source>
        <dbReference type="EMBL" id="KAJ1895145.1"/>
    </source>
</evidence>
<accession>A0ACC1IHS9</accession>
<reference evidence="1" key="1">
    <citation type="submission" date="2022-07" db="EMBL/GenBank/DDBJ databases">
        <title>Phylogenomic reconstructions and comparative analyses of Kickxellomycotina fungi.</title>
        <authorList>
            <person name="Reynolds N.K."/>
            <person name="Stajich J.E."/>
            <person name="Barry K."/>
            <person name="Grigoriev I.V."/>
            <person name="Crous P."/>
            <person name="Smith M.E."/>
        </authorList>
    </citation>
    <scope>NUCLEOTIDE SEQUENCE</scope>
    <source>
        <strain evidence="1">Benny 63K</strain>
    </source>
</reference>